<dbReference type="PROSITE" id="PS00763">
    <property type="entry name" value="GLUTATHIONE_PEROXID_2"/>
    <property type="match status" value="1"/>
</dbReference>
<evidence type="ECO:0000256" key="1">
    <source>
        <dbReference type="ARBA" id="ARBA00004613"/>
    </source>
</evidence>
<dbReference type="PRINTS" id="PR01011">
    <property type="entry name" value="GLUTPROXDASE"/>
</dbReference>
<dbReference type="GO" id="GO:0005576">
    <property type="term" value="C:extracellular region"/>
    <property type="evidence" value="ECO:0007669"/>
    <property type="project" value="UniProtKB-SubCell"/>
</dbReference>
<name>T2MGT7_HYDVU</name>
<feature type="non-terminal residue" evidence="9">
    <location>
        <position position="1"/>
    </location>
</feature>
<evidence type="ECO:0000256" key="7">
    <source>
        <dbReference type="RuleBase" id="RU000499"/>
    </source>
</evidence>
<keyword evidence="3" id="KW-0964">Secreted</keyword>
<protein>
    <recommendedName>
        <fullName evidence="7">Glutathione peroxidase</fullName>
    </recommendedName>
</protein>
<evidence type="ECO:0000256" key="3">
    <source>
        <dbReference type="ARBA" id="ARBA00022525"/>
    </source>
</evidence>
<dbReference type="PANTHER" id="PTHR11592:SF88">
    <property type="entry name" value="GLUTATHIONE PEROXIDASE-RELATED"/>
    <property type="match status" value="1"/>
</dbReference>
<keyword evidence="6 7" id="KW-0560">Oxidoreductase</keyword>
<dbReference type="OrthoDB" id="446890at2759"/>
<sequence>MADLISISRTFDYHVIAISETWFQNDSVPNIDGYSLYRKDRQDGRRGGGVAIYITDVFNSHEVNQFYTNLLEQVWWSNDGIESFNPNNPTEYTGQYRRMNELQEKYGPLYAKTYHPHKPNCHIQFIGFPCNQFGHQEPAENFELMNTLKYVRPGYGFVPNFPLSGKLHVNGAYEHPIFTFLKNRCESPMGLIANRSDITWTPIRNNDISWNFQKWLISSDGHPYKRYTSRTTPAMIENDIKMLIDQCVQGNNQVSRTNQDTVLPGPLPQPQAQIPAGSPGPIPEPESNKFQKRYVHDGLSY</sequence>
<proteinExistence type="evidence at transcript level"/>
<dbReference type="GO" id="GO:0004602">
    <property type="term" value="F:glutathione peroxidase activity"/>
    <property type="evidence" value="ECO:0007669"/>
    <property type="project" value="TreeGrafter"/>
</dbReference>
<dbReference type="AlphaFoldDB" id="T2MGT7"/>
<keyword evidence="5" id="KW-0732">Signal</keyword>
<evidence type="ECO:0000256" key="6">
    <source>
        <dbReference type="ARBA" id="ARBA00023002"/>
    </source>
</evidence>
<evidence type="ECO:0000256" key="2">
    <source>
        <dbReference type="ARBA" id="ARBA00006926"/>
    </source>
</evidence>
<accession>T2MGT7</accession>
<evidence type="ECO:0000256" key="4">
    <source>
        <dbReference type="ARBA" id="ARBA00022559"/>
    </source>
</evidence>
<dbReference type="Gene3D" id="3.40.30.10">
    <property type="entry name" value="Glutaredoxin"/>
    <property type="match status" value="1"/>
</dbReference>
<dbReference type="GO" id="GO:0006979">
    <property type="term" value="P:response to oxidative stress"/>
    <property type="evidence" value="ECO:0007669"/>
    <property type="project" value="InterPro"/>
</dbReference>
<organism evidence="9">
    <name type="scientific">Hydra vulgaris</name>
    <name type="common">Hydra</name>
    <name type="synonym">Hydra attenuata</name>
    <dbReference type="NCBI Taxonomy" id="6087"/>
    <lineage>
        <taxon>Eukaryota</taxon>
        <taxon>Metazoa</taxon>
        <taxon>Cnidaria</taxon>
        <taxon>Hydrozoa</taxon>
        <taxon>Hydroidolina</taxon>
        <taxon>Anthoathecata</taxon>
        <taxon>Aplanulata</taxon>
        <taxon>Hydridae</taxon>
        <taxon>Hydra</taxon>
    </lineage>
</organism>
<dbReference type="PANTHER" id="PTHR11592">
    <property type="entry name" value="GLUTATHIONE PEROXIDASE"/>
    <property type="match status" value="1"/>
</dbReference>
<comment type="subcellular location">
    <subcellularLocation>
        <location evidence="1">Secreted</location>
    </subcellularLocation>
</comment>
<gene>
    <name evidence="9" type="primary">GPX1</name>
</gene>
<dbReference type="InterPro" id="IPR036249">
    <property type="entry name" value="Thioredoxin-like_sf"/>
</dbReference>
<dbReference type="PROSITE" id="PS51355">
    <property type="entry name" value="GLUTATHIONE_PEROXID_3"/>
    <property type="match status" value="1"/>
</dbReference>
<comment type="similarity">
    <text evidence="2 7">Belongs to the glutathione peroxidase family.</text>
</comment>
<evidence type="ECO:0000256" key="5">
    <source>
        <dbReference type="ARBA" id="ARBA00022729"/>
    </source>
</evidence>
<evidence type="ECO:0000256" key="8">
    <source>
        <dbReference type="SAM" id="MobiDB-lite"/>
    </source>
</evidence>
<dbReference type="Pfam" id="PF00255">
    <property type="entry name" value="GSHPx"/>
    <property type="match status" value="1"/>
</dbReference>
<dbReference type="InterPro" id="IPR029760">
    <property type="entry name" value="GPX_CS"/>
</dbReference>
<dbReference type="InterPro" id="IPR000889">
    <property type="entry name" value="Glutathione_peroxidase"/>
</dbReference>
<dbReference type="SUPFAM" id="SSF52833">
    <property type="entry name" value="Thioredoxin-like"/>
    <property type="match status" value="1"/>
</dbReference>
<evidence type="ECO:0000313" key="9">
    <source>
        <dbReference type="EMBL" id="CDG71488.1"/>
    </source>
</evidence>
<feature type="region of interest" description="Disordered" evidence="8">
    <location>
        <begin position="256"/>
        <end position="291"/>
    </location>
</feature>
<reference evidence="9" key="1">
    <citation type="journal article" date="2013" name="Genome Biol. Evol.">
        <title>Punctuated emergences of genetic and phenotypic innovations in eumetazoan, bilaterian, euteleostome, and hominidae ancestors.</title>
        <authorList>
            <person name="Wenger Y."/>
            <person name="Galliot B."/>
        </authorList>
    </citation>
    <scope>NUCLEOTIDE SEQUENCE</scope>
    <source>
        <tissue evidence="9">Whole animals</tissue>
    </source>
</reference>
<keyword evidence="4 7" id="KW-0575">Peroxidase</keyword>
<dbReference type="EMBL" id="HAAD01005256">
    <property type="protein sequence ID" value="CDG71488.1"/>
    <property type="molecule type" value="mRNA"/>
</dbReference>